<keyword evidence="11" id="KW-1003">Cell membrane</keyword>
<dbReference type="PANTHER" id="PTHR42823">
    <property type="entry name" value="ATP SYNTHASE SUBUNIT A, CHLOROPLASTIC"/>
    <property type="match status" value="1"/>
</dbReference>
<dbReference type="EMBL" id="BAAANY010000031">
    <property type="protein sequence ID" value="GAA1706371.1"/>
    <property type="molecule type" value="Genomic_DNA"/>
</dbReference>
<dbReference type="InterPro" id="IPR023011">
    <property type="entry name" value="ATP_synth_F0_asu_AS"/>
</dbReference>
<keyword evidence="3 11" id="KW-0813">Transport</keyword>
<dbReference type="InterPro" id="IPR000568">
    <property type="entry name" value="ATP_synth_F0_asu"/>
</dbReference>
<comment type="function">
    <text evidence="11 12">Key component of the proton channel; it plays a direct role in the translocation of protons across the membrane.</text>
</comment>
<dbReference type="CDD" id="cd00310">
    <property type="entry name" value="ATP-synt_Fo_a_6"/>
    <property type="match status" value="1"/>
</dbReference>
<keyword evidence="10 11" id="KW-0066">ATP synthesis</keyword>
<keyword evidence="7 11" id="KW-1133">Transmembrane helix</keyword>
<protein>
    <recommendedName>
        <fullName evidence="11 12">ATP synthase subunit a</fullName>
    </recommendedName>
    <alternativeName>
        <fullName evidence="11">ATP synthase F0 sector subunit a</fullName>
    </alternativeName>
    <alternativeName>
        <fullName evidence="11">F-ATPase subunit 6</fullName>
    </alternativeName>
</protein>
<evidence type="ECO:0000256" key="1">
    <source>
        <dbReference type="ARBA" id="ARBA00004141"/>
    </source>
</evidence>
<evidence type="ECO:0000256" key="10">
    <source>
        <dbReference type="ARBA" id="ARBA00023310"/>
    </source>
</evidence>
<feature type="transmembrane region" description="Helical" evidence="11">
    <location>
        <begin position="70"/>
        <end position="92"/>
    </location>
</feature>
<accession>A0ABN2IJQ5</accession>
<dbReference type="HAMAP" id="MF_01393">
    <property type="entry name" value="ATP_synth_a_bact"/>
    <property type="match status" value="1"/>
</dbReference>
<sequence length="228" mass="25170">MIEVGKHVTATFLGMTFNLDTIAATLVAGAIVVVSGLLIGRRARSGVPSKPQLLWETVVGQIQDQVRENIGIKTAPVVVPLAVSVFFFIWVANWLEVIPTNHLLPAPTADVNLTYALGLFTVVVVHVVSIRQKGVLRWAVDIAKGHEPGMAPIWIFEELTRPFTLALRLFGNMFAGGIMLSIIALLPIYVFWLPEILWKLFDLFVGVLQAVIFALLIILYLGFQLDEE</sequence>
<organism evidence="13 14">
    <name type="scientific">Fodinicola feengrottensis</name>
    <dbReference type="NCBI Taxonomy" id="435914"/>
    <lineage>
        <taxon>Bacteria</taxon>
        <taxon>Bacillati</taxon>
        <taxon>Actinomycetota</taxon>
        <taxon>Actinomycetes</taxon>
        <taxon>Mycobacteriales</taxon>
        <taxon>Fodinicola</taxon>
    </lineage>
</organism>
<keyword evidence="9 11" id="KW-0472">Membrane</keyword>
<evidence type="ECO:0000256" key="8">
    <source>
        <dbReference type="ARBA" id="ARBA00023065"/>
    </source>
</evidence>
<evidence type="ECO:0000256" key="5">
    <source>
        <dbReference type="ARBA" id="ARBA00022692"/>
    </source>
</evidence>
<keyword evidence="6 11" id="KW-0375">Hydrogen ion transport</keyword>
<evidence type="ECO:0000256" key="7">
    <source>
        <dbReference type="ARBA" id="ARBA00022989"/>
    </source>
</evidence>
<keyword evidence="5 11" id="KW-0812">Transmembrane</keyword>
<comment type="subcellular location">
    <subcellularLocation>
        <location evidence="11 12">Cell membrane</location>
        <topology evidence="11 12">Multi-pass membrane protein</topology>
    </subcellularLocation>
    <subcellularLocation>
        <location evidence="1">Membrane</location>
        <topology evidence="1">Multi-pass membrane protein</topology>
    </subcellularLocation>
</comment>
<dbReference type="SUPFAM" id="SSF81336">
    <property type="entry name" value="F1F0 ATP synthase subunit A"/>
    <property type="match status" value="1"/>
</dbReference>
<feature type="transmembrane region" description="Helical" evidence="11">
    <location>
        <begin position="169"/>
        <end position="191"/>
    </location>
</feature>
<dbReference type="InterPro" id="IPR035908">
    <property type="entry name" value="F0_ATP_A_sf"/>
</dbReference>
<evidence type="ECO:0000256" key="12">
    <source>
        <dbReference type="RuleBase" id="RU000483"/>
    </source>
</evidence>
<comment type="similarity">
    <text evidence="2 11 12">Belongs to the ATPase A chain family.</text>
</comment>
<evidence type="ECO:0000256" key="11">
    <source>
        <dbReference type="HAMAP-Rule" id="MF_01393"/>
    </source>
</evidence>
<evidence type="ECO:0000256" key="2">
    <source>
        <dbReference type="ARBA" id="ARBA00006810"/>
    </source>
</evidence>
<dbReference type="PRINTS" id="PR00123">
    <property type="entry name" value="ATPASEA"/>
</dbReference>
<dbReference type="PANTHER" id="PTHR42823:SF3">
    <property type="entry name" value="ATP SYNTHASE SUBUNIT A, CHLOROPLASTIC"/>
    <property type="match status" value="1"/>
</dbReference>
<dbReference type="Proteomes" id="UP001500618">
    <property type="component" value="Unassembled WGS sequence"/>
</dbReference>
<proteinExistence type="inferred from homology"/>
<dbReference type="NCBIfam" id="TIGR01131">
    <property type="entry name" value="ATP_synt_6_or_A"/>
    <property type="match status" value="1"/>
</dbReference>
<evidence type="ECO:0000313" key="14">
    <source>
        <dbReference type="Proteomes" id="UP001500618"/>
    </source>
</evidence>
<name>A0ABN2IJQ5_9ACTN</name>
<comment type="caution">
    <text evidence="13">The sequence shown here is derived from an EMBL/GenBank/DDBJ whole genome shotgun (WGS) entry which is preliminary data.</text>
</comment>
<evidence type="ECO:0000256" key="9">
    <source>
        <dbReference type="ARBA" id="ARBA00023136"/>
    </source>
</evidence>
<feature type="transmembrane region" description="Helical" evidence="11">
    <location>
        <begin position="203"/>
        <end position="223"/>
    </location>
</feature>
<dbReference type="RefSeq" id="WP_163573806.1">
    <property type="nucleotide sequence ID" value="NZ_BAAANY010000031.1"/>
</dbReference>
<keyword evidence="14" id="KW-1185">Reference proteome</keyword>
<dbReference type="PROSITE" id="PS00449">
    <property type="entry name" value="ATPASE_A"/>
    <property type="match status" value="1"/>
</dbReference>
<feature type="transmembrane region" description="Helical" evidence="11">
    <location>
        <begin position="112"/>
        <end position="130"/>
    </location>
</feature>
<evidence type="ECO:0000313" key="13">
    <source>
        <dbReference type="EMBL" id="GAA1706371.1"/>
    </source>
</evidence>
<evidence type="ECO:0000256" key="6">
    <source>
        <dbReference type="ARBA" id="ARBA00022781"/>
    </source>
</evidence>
<keyword evidence="8 11" id="KW-0406">Ion transport</keyword>
<evidence type="ECO:0000256" key="3">
    <source>
        <dbReference type="ARBA" id="ARBA00022448"/>
    </source>
</evidence>
<dbReference type="Pfam" id="PF00119">
    <property type="entry name" value="ATP-synt_A"/>
    <property type="match status" value="1"/>
</dbReference>
<dbReference type="Gene3D" id="1.20.120.220">
    <property type="entry name" value="ATP synthase, F0 complex, subunit A"/>
    <property type="match status" value="1"/>
</dbReference>
<dbReference type="InterPro" id="IPR045082">
    <property type="entry name" value="ATP_syn_F0_a_bact/chloroplast"/>
</dbReference>
<evidence type="ECO:0000256" key="4">
    <source>
        <dbReference type="ARBA" id="ARBA00022547"/>
    </source>
</evidence>
<gene>
    <name evidence="13" type="primary">atpB_2</name>
    <name evidence="11" type="synonym">atpB</name>
    <name evidence="13" type="ORF">GCM10009765_64770</name>
</gene>
<feature type="transmembrane region" description="Helical" evidence="11">
    <location>
        <begin position="22"/>
        <end position="40"/>
    </location>
</feature>
<reference evidence="13 14" key="1">
    <citation type="journal article" date="2019" name="Int. J. Syst. Evol. Microbiol.">
        <title>The Global Catalogue of Microorganisms (GCM) 10K type strain sequencing project: providing services to taxonomists for standard genome sequencing and annotation.</title>
        <authorList>
            <consortium name="The Broad Institute Genomics Platform"/>
            <consortium name="The Broad Institute Genome Sequencing Center for Infectious Disease"/>
            <person name="Wu L."/>
            <person name="Ma J."/>
        </authorList>
    </citation>
    <scope>NUCLEOTIDE SEQUENCE [LARGE SCALE GENOMIC DNA]</scope>
    <source>
        <strain evidence="13 14">JCM 14718</strain>
    </source>
</reference>
<keyword evidence="4 11" id="KW-0138">CF(0)</keyword>